<evidence type="ECO:0008006" key="3">
    <source>
        <dbReference type="Google" id="ProtNLM"/>
    </source>
</evidence>
<sequence length="211" mass="24029">QQGLHDIENAMVFDSNRGFIFHDSRGFEAGGESEFNEVKSFIVSCSKERDLREQIHAIWYCIPMDEECRSFTAAEVKFFSQCDTGIPVIVLFTKFDALYDVEFAKLRSSGASRKDAKELAPKRAMESFVDGPQVRLLYSKDNRRPPKCHVCLPDMDKDGANCGPLIESTVEALNDEVLTQLMISTQRTNLELCIKYAVERQLPKFYFDGCQ</sequence>
<dbReference type="OrthoDB" id="59699at2759"/>
<dbReference type="STRING" id="1314800.A0A1B7ME30"/>
<dbReference type="EMBL" id="KV449845">
    <property type="protein sequence ID" value="OAX30859.1"/>
    <property type="molecule type" value="Genomic_DNA"/>
</dbReference>
<accession>A0A1B7ME30</accession>
<proteinExistence type="predicted"/>
<protein>
    <recommendedName>
        <fullName evidence="3">G domain-containing protein</fullName>
    </recommendedName>
</protein>
<organism evidence="1 2">
    <name type="scientific">Rhizopogon vinicolor AM-OR11-026</name>
    <dbReference type="NCBI Taxonomy" id="1314800"/>
    <lineage>
        <taxon>Eukaryota</taxon>
        <taxon>Fungi</taxon>
        <taxon>Dikarya</taxon>
        <taxon>Basidiomycota</taxon>
        <taxon>Agaricomycotina</taxon>
        <taxon>Agaricomycetes</taxon>
        <taxon>Agaricomycetidae</taxon>
        <taxon>Boletales</taxon>
        <taxon>Suillineae</taxon>
        <taxon>Rhizopogonaceae</taxon>
        <taxon>Rhizopogon</taxon>
    </lineage>
</organism>
<feature type="non-terminal residue" evidence="1">
    <location>
        <position position="1"/>
    </location>
</feature>
<evidence type="ECO:0000313" key="2">
    <source>
        <dbReference type="Proteomes" id="UP000092154"/>
    </source>
</evidence>
<dbReference type="InterPro" id="IPR027417">
    <property type="entry name" value="P-loop_NTPase"/>
</dbReference>
<dbReference type="InParanoid" id="A0A1B7ME30"/>
<dbReference type="Proteomes" id="UP000092154">
    <property type="component" value="Unassembled WGS sequence"/>
</dbReference>
<dbReference type="Gene3D" id="3.40.50.300">
    <property type="entry name" value="P-loop containing nucleotide triphosphate hydrolases"/>
    <property type="match status" value="1"/>
</dbReference>
<keyword evidence="2" id="KW-1185">Reference proteome</keyword>
<gene>
    <name evidence="1" type="ORF">K503DRAFT_704719</name>
</gene>
<dbReference type="AlphaFoldDB" id="A0A1B7ME30"/>
<reference evidence="1 2" key="1">
    <citation type="submission" date="2016-06" db="EMBL/GenBank/DDBJ databases">
        <title>Comparative genomics of the ectomycorrhizal sister species Rhizopogon vinicolor and Rhizopogon vesiculosus (Basidiomycota: Boletales) reveals a divergence of the mating type B locus.</title>
        <authorList>
            <consortium name="DOE Joint Genome Institute"/>
            <person name="Mujic A.B."/>
            <person name="Kuo A."/>
            <person name="Tritt A."/>
            <person name="Lipzen A."/>
            <person name="Chen C."/>
            <person name="Johnson J."/>
            <person name="Sharma A."/>
            <person name="Barry K."/>
            <person name="Grigoriev I.V."/>
            <person name="Spatafora J.W."/>
        </authorList>
    </citation>
    <scope>NUCLEOTIDE SEQUENCE [LARGE SCALE GENOMIC DNA]</scope>
    <source>
        <strain evidence="1 2">AM-OR11-026</strain>
    </source>
</reference>
<evidence type="ECO:0000313" key="1">
    <source>
        <dbReference type="EMBL" id="OAX30859.1"/>
    </source>
</evidence>
<name>A0A1B7ME30_9AGAM</name>